<evidence type="ECO:0000313" key="3">
    <source>
        <dbReference type="Proteomes" id="UP000001542"/>
    </source>
</evidence>
<evidence type="ECO:0000256" key="1">
    <source>
        <dbReference type="SAM" id="Phobius"/>
    </source>
</evidence>
<dbReference type="AlphaFoldDB" id="A2E6G0"/>
<name>A2E6G0_TRIV3</name>
<evidence type="ECO:0000313" key="2">
    <source>
        <dbReference type="EMBL" id="EAY11773.1"/>
    </source>
</evidence>
<keyword evidence="1" id="KW-0812">Transmembrane</keyword>
<protein>
    <submittedName>
        <fullName evidence="2">Uncharacterized protein</fullName>
    </submittedName>
</protein>
<dbReference type="OrthoDB" id="286301at2759"/>
<gene>
    <name evidence="2" type="ORF">TVAG_106680</name>
</gene>
<keyword evidence="1" id="KW-0472">Membrane</keyword>
<keyword evidence="3" id="KW-1185">Reference proteome</keyword>
<organism evidence="2 3">
    <name type="scientific">Trichomonas vaginalis (strain ATCC PRA-98 / G3)</name>
    <dbReference type="NCBI Taxonomy" id="412133"/>
    <lineage>
        <taxon>Eukaryota</taxon>
        <taxon>Metamonada</taxon>
        <taxon>Parabasalia</taxon>
        <taxon>Trichomonadida</taxon>
        <taxon>Trichomonadidae</taxon>
        <taxon>Trichomonas</taxon>
    </lineage>
</organism>
<dbReference type="RefSeq" id="XP_001323996.1">
    <property type="nucleotide sequence ID" value="XM_001323961.1"/>
</dbReference>
<reference evidence="2" key="2">
    <citation type="journal article" date="2007" name="Science">
        <title>Draft genome sequence of the sexually transmitted pathogen Trichomonas vaginalis.</title>
        <authorList>
            <person name="Carlton J.M."/>
            <person name="Hirt R.P."/>
            <person name="Silva J.C."/>
            <person name="Delcher A.L."/>
            <person name="Schatz M."/>
            <person name="Zhao Q."/>
            <person name="Wortman J.R."/>
            <person name="Bidwell S.L."/>
            <person name="Alsmark U.C.M."/>
            <person name="Besteiro S."/>
            <person name="Sicheritz-Ponten T."/>
            <person name="Noel C.J."/>
            <person name="Dacks J.B."/>
            <person name="Foster P.G."/>
            <person name="Simillion C."/>
            <person name="Van de Peer Y."/>
            <person name="Miranda-Saavedra D."/>
            <person name="Barton G.J."/>
            <person name="Westrop G.D."/>
            <person name="Mueller S."/>
            <person name="Dessi D."/>
            <person name="Fiori P.L."/>
            <person name="Ren Q."/>
            <person name="Paulsen I."/>
            <person name="Zhang H."/>
            <person name="Bastida-Corcuera F.D."/>
            <person name="Simoes-Barbosa A."/>
            <person name="Brown M.T."/>
            <person name="Hayes R.D."/>
            <person name="Mukherjee M."/>
            <person name="Okumura C.Y."/>
            <person name="Schneider R."/>
            <person name="Smith A.J."/>
            <person name="Vanacova S."/>
            <person name="Villalvazo M."/>
            <person name="Haas B.J."/>
            <person name="Pertea M."/>
            <person name="Feldblyum T.V."/>
            <person name="Utterback T.R."/>
            <person name="Shu C.L."/>
            <person name="Osoegawa K."/>
            <person name="de Jong P.J."/>
            <person name="Hrdy I."/>
            <person name="Horvathova L."/>
            <person name="Zubacova Z."/>
            <person name="Dolezal P."/>
            <person name="Malik S.B."/>
            <person name="Logsdon J.M. Jr."/>
            <person name="Henze K."/>
            <person name="Gupta A."/>
            <person name="Wang C.C."/>
            <person name="Dunne R.L."/>
            <person name="Upcroft J.A."/>
            <person name="Upcroft P."/>
            <person name="White O."/>
            <person name="Salzberg S.L."/>
            <person name="Tang P."/>
            <person name="Chiu C.-H."/>
            <person name="Lee Y.-S."/>
            <person name="Embley T.M."/>
            <person name="Coombs G.H."/>
            <person name="Mottram J.C."/>
            <person name="Tachezy J."/>
            <person name="Fraser-Liggett C.M."/>
            <person name="Johnson P.J."/>
        </authorList>
    </citation>
    <scope>NUCLEOTIDE SEQUENCE [LARGE SCALE GENOMIC DNA]</scope>
    <source>
        <strain evidence="2">G3</strain>
    </source>
</reference>
<reference evidence="2" key="1">
    <citation type="submission" date="2006-10" db="EMBL/GenBank/DDBJ databases">
        <authorList>
            <person name="Amadeo P."/>
            <person name="Zhao Q."/>
            <person name="Wortman J."/>
            <person name="Fraser-Liggett C."/>
            <person name="Carlton J."/>
        </authorList>
    </citation>
    <scope>NUCLEOTIDE SEQUENCE</scope>
    <source>
        <strain evidence="2">G3</strain>
    </source>
</reference>
<dbReference type="InParanoid" id="A2E6G0"/>
<dbReference type="VEuPathDB" id="TrichDB:TVAG_106680"/>
<keyword evidence="1" id="KW-1133">Transmembrane helix</keyword>
<dbReference type="KEGG" id="tva:4769731"/>
<dbReference type="VEuPathDB" id="TrichDB:TVAGG3_0040200"/>
<sequence>MEKCLDQGANEVKCRQSTLEMFGNAGLTKIDVNLQSGIDKSETGGFTTIVKKGTRDVRSVTMNRTDCTLPNTIYYGGQCHCRLFFDFGEPAKKGCWRCRPKCSKDALCTQTEGCKCPNFTIGDGYSRCEVHVPKIKRAYVKKDKKVIFVEIKPIKWSYPHVAFCKFANTIIEGQLISSDTIKCVRNKRKTKNTKVDVSWDSFAFTHQNLPISELDTPDVDFGPIILFIIVSFIALGGYFMFVSFSKGQTEQHLNEYFDQVQQSGKL</sequence>
<proteinExistence type="predicted"/>
<feature type="transmembrane region" description="Helical" evidence="1">
    <location>
        <begin position="221"/>
        <end position="241"/>
    </location>
</feature>
<dbReference type="Proteomes" id="UP000001542">
    <property type="component" value="Unassembled WGS sequence"/>
</dbReference>
<accession>A2E6G0</accession>
<dbReference type="EMBL" id="DS113313">
    <property type="protein sequence ID" value="EAY11773.1"/>
    <property type="molecule type" value="Genomic_DNA"/>
</dbReference>